<dbReference type="EMBL" id="LGCM01000065">
    <property type="protein sequence ID" value="KPL75741.1"/>
    <property type="molecule type" value="Genomic_DNA"/>
</dbReference>
<evidence type="ECO:0000313" key="3">
    <source>
        <dbReference type="Proteomes" id="UP000050501"/>
    </source>
</evidence>
<protein>
    <submittedName>
        <fullName evidence="2">Uncharacterized protein</fullName>
    </submittedName>
</protein>
<keyword evidence="3" id="KW-1185">Reference proteome</keyword>
<dbReference type="AlphaFoldDB" id="A0A0P6XSL1"/>
<feature type="transmembrane region" description="Helical" evidence="1">
    <location>
        <begin position="269"/>
        <end position="289"/>
    </location>
</feature>
<dbReference type="RefSeq" id="WP_062417190.1">
    <property type="nucleotide sequence ID" value="NZ_DF967974.1"/>
</dbReference>
<evidence type="ECO:0000256" key="1">
    <source>
        <dbReference type="SAM" id="Phobius"/>
    </source>
</evidence>
<accession>A0A0P6XSL1</accession>
<keyword evidence="1" id="KW-1133">Transmembrane helix</keyword>
<dbReference type="Proteomes" id="UP000050501">
    <property type="component" value="Unassembled WGS sequence"/>
</dbReference>
<comment type="caution">
    <text evidence="2">The sequence shown here is derived from an EMBL/GenBank/DDBJ whole genome shotgun (WGS) entry which is preliminary data.</text>
</comment>
<feature type="transmembrane region" description="Helical" evidence="1">
    <location>
        <begin position="109"/>
        <end position="125"/>
    </location>
</feature>
<feature type="transmembrane region" description="Helical" evidence="1">
    <location>
        <begin position="6"/>
        <end position="26"/>
    </location>
</feature>
<evidence type="ECO:0000313" key="2">
    <source>
        <dbReference type="EMBL" id="KPL75741.1"/>
    </source>
</evidence>
<keyword evidence="1" id="KW-0812">Transmembrane</keyword>
<feature type="transmembrane region" description="Helical" evidence="1">
    <location>
        <begin position="151"/>
        <end position="171"/>
    </location>
</feature>
<feature type="transmembrane region" description="Helical" evidence="1">
    <location>
        <begin position="192"/>
        <end position="212"/>
    </location>
</feature>
<name>A0A0P6XSL1_9CHLR</name>
<sequence length="304" mass="34886">MTINLSPLTEIVIIFLFIYLLVAMFSREDFERSFSKIRTLYQEASLRVSNLIVAPFAQIVKYFDATDLEINERINKNTSWEVIANNISTLDIAKTDEPLIANQIKIEKIVGSTLGTIIFLAMIYVNSLELTEALNNIGIEENPPSFLRLEMTYRVMIHTFGIAVSNGIYISDLLNNTSFTSASHNRGRIRKLLLFLRIVCIGFTLIVLLLLTMKDSTIPYYALAFLQIPLMLTLMLSANYIHTGVIVLFYILFYVIRLLLFLWNLAIFFTFWVMESLLYLLLIPLQKIVHSSGRYLSKIINKKG</sequence>
<gene>
    <name evidence="2" type="ORF">ADN01_18140</name>
</gene>
<dbReference type="STRING" id="229921.ADN01_18140"/>
<organism evidence="2 3">
    <name type="scientific">Levilinea saccharolytica</name>
    <dbReference type="NCBI Taxonomy" id="229921"/>
    <lineage>
        <taxon>Bacteria</taxon>
        <taxon>Bacillati</taxon>
        <taxon>Chloroflexota</taxon>
        <taxon>Anaerolineae</taxon>
        <taxon>Anaerolineales</taxon>
        <taxon>Anaerolineaceae</taxon>
        <taxon>Levilinea</taxon>
    </lineage>
</organism>
<reference evidence="2 3" key="1">
    <citation type="submission" date="2015-07" db="EMBL/GenBank/DDBJ databases">
        <title>Genome sequence of Levilinea saccharolytica DSM 16555.</title>
        <authorList>
            <person name="Hemp J."/>
            <person name="Ward L.M."/>
            <person name="Pace L.A."/>
            <person name="Fischer W.W."/>
        </authorList>
    </citation>
    <scope>NUCLEOTIDE SEQUENCE [LARGE SCALE GENOMIC DNA]</scope>
    <source>
        <strain evidence="2 3">KIBI-1</strain>
    </source>
</reference>
<keyword evidence="1" id="KW-0472">Membrane</keyword>
<proteinExistence type="predicted"/>